<feature type="domain" description="DUF4371" evidence="2">
    <location>
        <begin position="75"/>
        <end position="275"/>
    </location>
</feature>
<gene>
    <name evidence="3" type="ORF">IZO911_LOCUS29313</name>
    <name evidence="4" type="ORF">KXQ929_LOCUS32476</name>
</gene>
<dbReference type="PANTHER" id="PTHR45749">
    <property type="match status" value="1"/>
</dbReference>
<dbReference type="EMBL" id="CAJOBB010003943">
    <property type="protein sequence ID" value="CAF4066610.1"/>
    <property type="molecule type" value="Genomic_DNA"/>
</dbReference>
<keyword evidence="1" id="KW-0812">Transmembrane</keyword>
<organism evidence="4 5">
    <name type="scientific">Adineta steineri</name>
    <dbReference type="NCBI Taxonomy" id="433720"/>
    <lineage>
        <taxon>Eukaryota</taxon>
        <taxon>Metazoa</taxon>
        <taxon>Spiralia</taxon>
        <taxon>Gnathifera</taxon>
        <taxon>Rotifera</taxon>
        <taxon>Eurotatoria</taxon>
        <taxon>Bdelloidea</taxon>
        <taxon>Adinetida</taxon>
        <taxon>Adinetidae</taxon>
        <taxon>Adineta</taxon>
    </lineage>
</organism>
<dbReference type="Proteomes" id="UP000663868">
    <property type="component" value="Unassembled WGS sequence"/>
</dbReference>
<sequence>MIDFSLVYRLLSKPWVLPKNYIFPKIEQNGKIRSPLRSLKDAIDYLSNLDKCDYHKFSVTQATECVNRCSHLNSDINLLLNDINQQQQNKNRLILDSIIKCILFLGKQNIAFRGNNDDGLTDYDNSSQGNFKSLLLFKADAGDQVLQKHMRYHAKNATYMGSNIQNELIGICVNFIQKYIVNELIDQNKFYAVIADETSDISGTERLSISIRFVSEENNISIKEIILGCVSLSDLSAVRITEAIITFIRKCGLDIKESVGPGYDGASVVAGKYGGVQKLMKDIAPRAVYIHCSNHSLDLVLAYACTLQIIKTFFGTIKSIVKLINSCPKRKSVLAIVIEATTSDTKRRHLVKLCEIRWVDKQTSIIVFKQVYFSVIVALEYLIENGDPETSDLALAYEKAINDIDFVIPLIVVNRVFCITKPYAEQLQKPTCDLVKCYQSIEEISIYLFKLLYHDAQLNELYNEFIKFIESNETNNCLTRTASRRYKTVKDYFADANERSSTINDTLKIIQPIKFFYPNIYILLELYALIPASVADAERVDNLLLAAVTSTSAVPILSNLLFCIAAASLVVPSHVFKIAKVSAMNRDFSKH</sequence>
<evidence type="ECO:0000313" key="5">
    <source>
        <dbReference type="Proteomes" id="UP000663868"/>
    </source>
</evidence>
<evidence type="ECO:0000259" key="2">
    <source>
        <dbReference type="Pfam" id="PF14291"/>
    </source>
</evidence>
<name>A0A819T3Z5_9BILA</name>
<evidence type="ECO:0000313" key="3">
    <source>
        <dbReference type="EMBL" id="CAF1213615.1"/>
    </source>
</evidence>
<accession>A0A819T3Z5</accession>
<dbReference type="PANTHER" id="PTHR45749:SF21">
    <property type="entry name" value="DUF4371 DOMAIN-CONTAINING PROTEIN"/>
    <property type="match status" value="1"/>
</dbReference>
<protein>
    <recommendedName>
        <fullName evidence="2">DUF4371 domain-containing protein</fullName>
    </recommendedName>
</protein>
<keyword evidence="1" id="KW-1133">Transmembrane helix</keyword>
<dbReference type="AlphaFoldDB" id="A0A819T3Z5"/>
<dbReference type="Proteomes" id="UP000663860">
    <property type="component" value="Unassembled WGS sequence"/>
</dbReference>
<proteinExistence type="predicted"/>
<dbReference type="Pfam" id="PF14291">
    <property type="entry name" value="DUF4371"/>
    <property type="match status" value="1"/>
</dbReference>
<evidence type="ECO:0000313" key="4">
    <source>
        <dbReference type="EMBL" id="CAF4066610.1"/>
    </source>
</evidence>
<dbReference type="EMBL" id="CAJNOE010000434">
    <property type="protein sequence ID" value="CAF1213615.1"/>
    <property type="molecule type" value="Genomic_DNA"/>
</dbReference>
<evidence type="ECO:0000256" key="1">
    <source>
        <dbReference type="SAM" id="Phobius"/>
    </source>
</evidence>
<dbReference type="InterPro" id="IPR025398">
    <property type="entry name" value="DUF4371"/>
</dbReference>
<keyword evidence="1" id="KW-0472">Membrane</keyword>
<reference evidence="4" key="1">
    <citation type="submission" date="2021-02" db="EMBL/GenBank/DDBJ databases">
        <authorList>
            <person name="Nowell W R."/>
        </authorList>
    </citation>
    <scope>NUCLEOTIDE SEQUENCE</scope>
</reference>
<feature type="transmembrane region" description="Helical" evidence="1">
    <location>
        <begin position="554"/>
        <end position="576"/>
    </location>
</feature>
<comment type="caution">
    <text evidence="4">The sequence shown here is derived from an EMBL/GenBank/DDBJ whole genome shotgun (WGS) entry which is preliminary data.</text>
</comment>